<evidence type="ECO:0000313" key="3">
    <source>
        <dbReference type="Proteomes" id="UP000316080"/>
    </source>
</evidence>
<protein>
    <submittedName>
        <fullName evidence="2">Uncharacterized protein</fullName>
    </submittedName>
</protein>
<reference evidence="2 4" key="1">
    <citation type="journal article" date="2019" name="Nat. Microbiol.">
        <title>Expanding anaerobic alkane metabolism in the domain of Archaea.</title>
        <authorList>
            <person name="Wang Y."/>
            <person name="Wegener G."/>
            <person name="Hou J."/>
            <person name="Wang F."/>
            <person name="Xiao X."/>
        </authorList>
    </citation>
    <scope>NUCLEOTIDE SEQUENCE [LARGE SCALE GENOMIC DNA]</scope>
    <source>
        <strain evidence="2">WYZ-LMO11</strain>
    </source>
</reference>
<reference evidence="1 3" key="2">
    <citation type="journal article" date="2019" name="Nat. Microbiol.">
        <title>Wide diversity of methane and short-chain alkane metabolisms in uncultured archaea.</title>
        <authorList>
            <person name="Borrel G."/>
            <person name="Adam P.S."/>
            <person name="McKay L.J."/>
            <person name="Chen L.X."/>
            <person name="Sierra-Garcia I.N."/>
            <person name="Sieber C.M."/>
            <person name="Letourneur Q."/>
            <person name="Ghozlane A."/>
            <person name="Andersen G.L."/>
            <person name="Li W.J."/>
            <person name="Hallam S.J."/>
            <person name="Muyzer G."/>
            <person name="de Oliveira V.M."/>
            <person name="Inskeep W.P."/>
            <person name="Banfield J.F."/>
            <person name="Gribaldo S."/>
        </authorList>
    </citation>
    <scope>NUCLEOTIDE SEQUENCE [LARGE SCALE GENOMIC DNA]</scope>
    <source>
        <strain evidence="1">Verst-YHS</strain>
    </source>
</reference>
<accession>A0A523BFV0</accession>
<dbReference type="Proteomes" id="UP000317265">
    <property type="component" value="Unassembled WGS sequence"/>
</dbReference>
<dbReference type="AlphaFoldDB" id="A0A523BFV0"/>
<proteinExistence type="predicted"/>
<organism evidence="2 4">
    <name type="scientific">Thermoproteota archaeon</name>
    <dbReference type="NCBI Taxonomy" id="2056631"/>
    <lineage>
        <taxon>Archaea</taxon>
        <taxon>Thermoproteota</taxon>
    </lineage>
</organism>
<dbReference type="EMBL" id="RXIH01000031">
    <property type="protein sequence ID" value="RZN56056.1"/>
    <property type="molecule type" value="Genomic_DNA"/>
</dbReference>
<name>A0A523BFV0_9CREN</name>
<sequence>MKKIDIVIVPNLRSSHEKLSEFILKSNYDVLFLNFPRFLNSLIRDFSLNKIKYDEFMNKISKIIPEYTNSWLYINEPIIKILNKVNSEVYCYLEEFDKIMENSIKIATLTLRSRITNKINLKEWLEVLEKSIIDMESIVEFITIKSYGKSLCIIELSAWKLAKRLRELGFDVKIKSIERIHYLKPLEILYVLLEKGKLNEKLAEELIKEHIRFIYDFVITHENIDKAYFSWINQTGKFLII</sequence>
<evidence type="ECO:0000313" key="4">
    <source>
        <dbReference type="Proteomes" id="UP000317265"/>
    </source>
</evidence>
<evidence type="ECO:0000313" key="2">
    <source>
        <dbReference type="EMBL" id="TDA39784.1"/>
    </source>
</evidence>
<dbReference type="EMBL" id="QNVI01000020">
    <property type="protein sequence ID" value="TDA39784.1"/>
    <property type="molecule type" value="Genomic_DNA"/>
</dbReference>
<dbReference type="Proteomes" id="UP000316080">
    <property type="component" value="Unassembled WGS sequence"/>
</dbReference>
<comment type="caution">
    <text evidence="2">The sequence shown here is derived from an EMBL/GenBank/DDBJ whole genome shotgun (WGS) entry which is preliminary data.</text>
</comment>
<gene>
    <name evidence="2" type="ORF">DSO09_01760</name>
    <name evidence="1" type="ORF">EF809_03665</name>
</gene>
<evidence type="ECO:0000313" key="1">
    <source>
        <dbReference type="EMBL" id="RZN56056.1"/>
    </source>
</evidence>